<dbReference type="GO" id="GO:0004252">
    <property type="term" value="F:serine-type endopeptidase activity"/>
    <property type="evidence" value="ECO:0007669"/>
    <property type="project" value="InterPro"/>
</dbReference>
<keyword evidence="4" id="KW-0378">Hydrolase</keyword>
<dbReference type="OrthoDB" id="9806592at2"/>
<keyword evidence="10" id="KW-1185">Reference proteome</keyword>
<dbReference type="SUPFAM" id="SSF52096">
    <property type="entry name" value="ClpP/crotonase"/>
    <property type="match status" value="1"/>
</dbReference>
<evidence type="ECO:0000256" key="4">
    <source>
        <dbReference type="ARBA" id="ARBA00022801"/>
    </source>
</evidence>
<dbReference type="GO" id="GO:0004176">
    <property type="term" value="F:ATP-dependent peptidase activity"/>
    <property type="evidence" value="ECO:0007669"/>
    <property type="project" value="InterPro"/>
</dbReference>
<dbReference type="InterPro" id="IPR023562">
    <property type="entry name" value="ClpP/TepA"/>
</dbReference>
<dbReference type="InterPro" id="IPR001907">
    <property type="entry name" value="ClpP"/>
</dbReference>
<keyword evidence="8" id="KW-1133">Transmembrane helix</keyword>
<dbReference type="GeneID" id="82846875"/>
<evidence type="ECO:0000256" key="6">
    <source>
        <dbReference type="RuleBase" id="RU003567"/>
    </source>
</evidence>
<keyword evidence="8" id="KW-0472">Membrane</keyword>
<comment type="caution">
    <text evidence="9">The sequence shown here is derived from an EMBL/GenBank/DDBJ whole genome shotgun (WGS) entry which is preliminary data.</text>
</comment>
<protein>
    <recommendedName>
        <fullName evidence="6">ATP-dependent Clp protease proteolytic subunit</fullName>
    </recommendedName>
</protein>
<name>I7KGW9_9LACO</name>
<dbReference type="eggNOG" id="COG0740">
    <property type="taxonomic scope" value="Bacteria"/>
</dbReference>
<proteinExistence type="inferred from homology"/>
<keyword evidence="8" id="KW-0812">Transmembrane</keyword>
<feature type="compositionally biased region" description="Basic and acidic residues" evidence="7">
    <location>
        <begin position="214"/>
        <end position="224"/>
    </location>
</feature>
<evidence type="ECO:0000256" key="7">
    <source>
        <dbReference type="SAM" id="MobiDB-lite"/>
    </source>
</evidence>
<organism evidence="9 10">
    <name type="scientific">Lactobacillus hominis DSM 23910 = CRBIP 24.179</name>
    <dbReference type="NCBI Taxonomy" id="1423758"/>
    <lineage>
        <taxon>Bacteria</taxon>
        <taxon>Bacillati</taxon>
        <taxon>Bacillota</taxon>
        <taxon>Bacilli</taxon>
        <taxon>Lactobacillales</taxon>
        <taxon>Lactobacillaceae</taxon>
        <taxon>Lactobacillus</taxon>
    </lineage>
</organism>
<dbReference type="PANTHER" id="PTHR10381:SF70">
    <property type="entry name" value="ATP-DEPENDENT CLP PROTEASE PROTEOLYTIC SUBUNIT"/>
    <property type="match status" value="1"/>
</dbReference>
<evidence type="ECO:0000256" key="1">
    <source>
        <dbReference type="ARBA" id="ARBA00007039"/>
    </source>
</evidence>
<dbReference type="AlphaFoldDB" id="I7KGW9"/>
<dbReference type="STRING" id="1423758.FC41_GL000014"/>
<feature type="transmembrane region" description="Helical" evidence="8">
    <location>
        <begin position="89"/>
        <end position="111"/>
    </location>
</feature>
<dbReference type="GO" id="GO:0051117">
    <property type="term" value="F:ATPase binding"/>
    <property type="evidence" value="ECO:0007669"/>
    <property type="project" value="TreeGrafter"/>
</dbReference>
<dbReference type="GO" id="GO:0006515">
    <property type="term" value="P:protein quality control for misfolded or incompletely synthesized proteins"/>
    <property type="evidence" value="ECO:0007669"/>
    <property type="project" value="TreeGrafter"/>
</dbReference>
<dbReference type="Pfam" id="PF00574">
    <property type="entry name" value="CLP_protease"/>
    <property type="match status" value="1"/>
</dbReference>
<comment type="similarity">
    <text evidence="1 6">Belongs to the peptidase S14 family.</text>
</comment>
<dbReference type="Proteomes" id="UP000009320">
    <property type="component" value="Unassembled WGS sequence"/>
</dbReference>
<accession>I7KGW9</accession>
<dbReference type="InterPro" id="IPR029045">
    <property type="entry name" value="ClpP/crotonase-like_dom_sf"/>
</dbReference>
<keyword evidence="3 9" id="KW-0645">Protease</keyword>
<dbReference type="EMBL" id="CAKE01000004">
    <property type="protein sequence ID" value="CCI81630.1"/>
    <property type="molecule type" value="Genomic_DNA"/>
</dbReference>
<dbReference type="Gene3D" id="3.90.226.10">
    <property type="entry name" value="2-enoyl-CoA Hydratase, Chain A, domain 1"/>
    <property type="match status" value="1"/>
</dbReference>
<evidence type="ECO:0000313" key="10">
    <source>
        <dbReference type="Proteomes" id="UP000009320"/>
    </source>
</evidence>
<sequence>MPTEITKLKTQTNSKLEVRQEADQTDLYLYDQITTKGEDGVSAIDFRDALQSIGDVKEINLHINSPGGNVFEGVAIYNMFQQNKAKINVYIDALAASIASVIAMSGDAIFMPENSMLMIHNPFEGVVGNANELRKEADALDKITQLSVSAYVNKANGKIDQAKVQKLMDNESWLSAEEAVNYGLADQILPANQAVAVLDGNAMKHFKHIPKQLATEENKPKKQEPVASNNPEEHEEMDFETIAEQANLRAQKISHELQELKGKLYR</sequence>
<evidence type="ECO:0000256" key="2">
    <source>
        <dbReference type="ARBA" id="ARBA00022490"/>
    </source>
</evidence>
<evidence type="ECO:0000256" key="3">
    <source>
        <dbReference type="ARBA" id="ARBA00022670"/>
    </source>
</evidence>
<evidence type="ECO:0000313" key="9">
    <source>
        <dbReference type="EMBL" id="CCI81630.1"/>
    </source>
</evidence>
<dbReference type="RefSeq" id="WP_008470455.1">
    <property type="nucleotide sequence ID" value="NZ_AYZP01000001.1"/>
</dbReference>
<evidence type="ECO:0000256" key="8">
    <source>
        <dbReference type="SAM" id="Phobius"/>
    </source>
</evidence>
<feature type="region of interest" description="Disordered" evidence="7">
    <location>
        <begin position="211"/>
        <end position="245"/>
    </location>
</feature>
<reference evidence="9 10" key="1">
    <citation type="submission" date="2012-06" db="EMBL/GenBank/DDBJ databases">
        <title>Draft Genome Sequence of Lactobacillus hominis Strain CRBIP 24.179T, isolated from human intestine.</title>
        <authorList>
            <person name="Cousin S."/>
            <person name="Ma L."/>
            <person name="Bizet C."/>
            <person name="Loux V."/>
            <person name="Bouchier C."/>
            <person name="Clermont D."/>
            <person name="Creno S."/>
        </authorList>
    </citation>
    <scope>NUCLEOTIDE SEQUENCE [LARGE SCALE GENOMIC DNA]</scope>
    <source>
        <strain evidence="10">CRBIP 24.179T</strain>
    </source>
</reference>
<keyword evidence="2" id="KW-0963">Cytoplasm</keyword>
<gene>
    <name evidence="9" type="ORF">BN55_09500</name>
</gene>
<evidence type="ECO:0000256" key="5">
    <source>
        <dbReference type="ARBA" id="ARBA00022825"/>
    </source>
</evidence>
<keyword evidence="5" id="KW-0720">Serine protease</keyword>
<dbReference type="NCBIfam" id="NF045542">
    <property type="entry name" value="Clp_rel_HeadMat"/>
    <property type="match status" value="1"/>
</dbReference>
<dbReference type="GO" id="GO:0009368">
    <property type="term" value="C:endopeptidase Clp complex"/>
    <property type="evidence" value="ECO:0007669"/>
    <property type="project" value="TreeGrafter"/>
</dbReference>
<dbReference type="PANTHER" id="PTHR10381">
    <property type="entry name" value="ATP-DEPENDENT CLP PROTEASE PROTEOLYTIC SUBUNIT"/>
    <property type="match status" value="1"/>
</dbReference>
<dbReference type="PRINTS" id="PR00127">
    <property type="entry name" value="CLPPROTEASEP"/>
</dbReference>
<dbReference type="CDD" id="cd07016">
    <property type="entry name" value="S14_ClpP_1"/>
    <property type="match status" value="1"/>
</dbReference>